<feature type="compositionally biased region" description="Polar residues" evidence="2">
    <location>
        <begin position="70"/>
        <end position="86"/>
    </location>
</feature>
<dbReference type="InterPro" id="IPR057596">
    <property type="entry name" value="RDRP_core"/>
</dbReference>
<feature type="compositionally biased region" description="Polar residues" evidence="2">
    <location>
        <begin position="108"/>
        <end position="117"/>
    </location>
</feature>
<dbReference type="EC" id="2.7.7.48" evidence="1"/>
<dbReference type="InterPro" id="IPR057503">
    <property type="entry name" value="PH_RdRP"/>
</dbReference>
<evidence type="ECO:0000313" key="5">
    <source>
        <dbReference type="EMBL" id="KKY37883.1"/>
    </source>
</evidence>
<keyword evidence="1" id="KW-0548">Nucleotidyltransferase</keyword>
<keyword evidence="1" id="KW-0808">Transferase</keyword>
<dbReference type="GO" id="GO:0003723">
    <property type="term" value="F:RNA binding"/>
    <property type="evidence" value="ECO:0007669"/>
    <property type="project" value="UniProtKB-KW"/>
</dbReference>
<dbReference type="InterPro" id="IPR007855">
    <property type="entry name" value="RDRP"/>
</dbReference>
<sequence>MEVHTHGWPEHLTEEAMKKRLQPFMDSLGIDEHAFNCDKPRRQKWANLTFLDINKAQSFLRKHGELTLPSTAQPASGAAINSLSNQRRPRGVQRKARLHLMGSDIFCSKSNRQQKSDPNAVPGKPDETTLRGLKHASAEKANPTRRIETAKGPVVFQVTSISCGHTAFVGDDLVYVPEVEFQNMGVAKFTNQTLLIKLESHRVIKIPLDTVQDLVCSFQHTLTLTLAEEPSFFQDLGELDSFMRQLTISAGGRIAKSGPTRTRLSALDDQHAKVVGQCLVYQLRVTDDNLQQTLWSLKNHDVVPFVSYDLITQRTAPLHLGPSAVAINKLTKELAIDAHPDQLPFGILFQLQALATNAYYHPGTVLALSRQLRRVFVADRIAGRRPISVGAMKKLMKETPWPKPHGDPSMFEVQTIVEYLREIEDKMASNEEVFRQGLMAPTQNLASVHRVTVTPTRNTLHGPELEAKNRILRKYPNHHEYFLRVQFCDENGEDLYFNPRVSNDKVYDRFKEVLWKGVQIAGRTYNFLGFSHSSLRSHSAWKKSAPTAFQVRFRGSKGMLALDPNLTGSVIHIRPSMTKFESNDRPNLEICDMASKPISLVLNRQMIKILEDMGCASAWFFRMQNMELSRLRDVTADAYSVAKFLKHQNVGETMRLHRMISLCENMGVDYRKDKFLRSVVEAMVLRELRLLKHKARIPVRKGITLFGIMDETGFLKENEVYVTYDTKGDRFGEPPGPGPVIVTRSPALHPGDIQLPRNVIPPRGSPLRELSNVIIFSCHGQRDLPSQLSGGDLDGDIFNIIWDEEVLPRQTFDPADYPRVAPVDLGREVTAEDMTNFFIDFMKLDHLGVIATRHMILADQKDEGTLHPDCLELAKLHSTAVDFSKTGVGVNLKELPLANKYRPDFLAPGPESRVVDKSTIELDDYIIEPAADDEEDQYNRQRHVYYKSEKLLGHLYRAIDEQKIWREHVRSRVPAAGGSSFWDDFFIKTRPRYEAIVDDPRGWVSRLETAREIRGWYEEAISAAMGQYSTHPTKPLTELEVFIGNVLNKSGVQTHRQRDSSIKLKDEMDRIASWITGQMRKVSHDPEVAPLTGYQTEFDNLHLCLACVHAGCEENAGPRESRYEDMQSFRVVAACSLLSEISLFENGNRSGGGGFVGVGGGRRNAAAAMNGRGRFSMVPPPANTLPN</sequence>
<comment type="catalytic activity">
    <reaction evidence="1">
        <text>RNA(n) + a ribonucleoside 5'-triphosphate = RNA(n+1) + diphosphate</text>
        <dbReference type="Rhea" id="RHEA:21248"/>
        <dbReference type="Rhea" id="RHEA-COMP:14527"/>
        <dbReference type="Rhea" id="RHEA-COMP:17342"/>
        <dbReference type="ChEBI" id="CHEBI:33019"/>
        <dbReference type="ChEBI" id="CHEBI:61557"/>
        <dbReference type="ChEBI" id="CHEBI:140395"/>
        <dbReference type="EC" id="2.7.7.48"/>
    </reaction>
</comment>
<name>A0A0G2HSV1_9PEZI</name>
<protein>
    <recommendedName>
        <fullName evidence="1">RNA-dependent RNA polymerase</fullName>
        <ecNumber evidence="1">2.7.7.48</ecNumber>
    </recommendedName>
</protein>
<keyword evidence="1" id="KW-0694">RNA-binding</keyword>
<dbReference type="Proteomes" id="UP000034680">
    <property type="component" value="Unassembled WGS sequence"/>
</dbReference>
<dbReference type="OrthoDB" id="6513042at2759"/>
<reference evidence="5 6" key="2">
    <citation type="submission" date="2015-05" db="EMBL/GenBank/DDBJ databases">
        <authorList>
            <person name="Morales-Cruz A."/>
            <person name="Amrine K.C."/>
            <person name="Cantu D."/>
        </authorList>
    </citation>
    <scope>NUCLEOTIDE SEQUENCE [LARGE SCALE GENOMIC DNA]</scope>
    <source>
        <strain evidence="5">DA912</strain>
    </source>
</reference>
<dbReference type="GO" id="GO:0003968">
    <property type="term" value="F:RNA-directed RNA polymerase activity"/>
    <property type="evidence" value="ECO:0007669"/>
    <property type="project" value="UniProtKB-KW"/>
</dbReference>
<organism evidence="5 6">
    <name type="scientific">Diaporthe ampelina</name>
    <dbReference type="NCBI Taxonomy" id="1214573"/>
    <lineage>
        <taxon>Eukaryota</taxon>
        <taxon>Fungi</taxon>
        <taxon>Dikarya</taxon>
        <taxon>Ascomycota</taxon>
        <taxon>Pezizomycotina</taxon>
        <taxon>Sordariomycetes</taxon>
        <taxon>Sordariomycetidae</taxon>
        <taxon>Diaporthales</taxon>
        <taxon>Diaporthaceae</taxon>
        <taxon>Diaporthe</taxon>
    </lineage>
</organism>
<feature type="domain" description="RdRP-like PH" evidence="4">
    <location>
        <begin position="155"/>
        <end position="306"/>
    </location>
</feature>
<evidence type="ECO:0000259" key="3">
    <source>
        <dbReference type="Pfam" id="PF05183"/>
    </source>
</evidence>
<dbReference type="PANTHER" id="PTHR23079:SF17">
    <property type="entry name" value="RNA-DEPENDENT RNA POLYMERASE"/>
    <property type="match status" value="1"/>
</dbReference>
<dbReference type="Pfam" id="PF05183">
    <property type="entry name" value="RdRP"/>
    <property type="match status" value="2"/>
</dbReference>
<dbReference type="GO" id="GO:0030422">
    <property type="term" value="P:siRNA processing"/>
    <property type="evidence" value="ECO:0007669"/>
    <property type="project" value="TreeGrafter"/>
</dbReference>
<evidence type="ECO:0000256" key="2">
    <source>
        <dbReference type="SAM" id="MobiDB-lite"/>
    </source>
</evidence>
<dbReference type="EMBL" id="LCUC01000066">
    <property type="protein sequence ID" value="KKY37883.1"/>
    <property type="molecule type" value="Genomic_DNA"/>
</dbReference>
<feature type="region of interest" description="Disordered" evidence="2">
    <location>
        <begin position="108"/>
        <end position="129"/>
    </location>
</feature>
<dbReference type="PANTHER" id="PTHR23079">
    <property type="entry name" value="RNA-DEPENDENT RNA POLYMERASE"/>
    <property type="match status" value="1"/>
</dbReference>
<keyword evidence="6" id="KW-1185">Reference proteome</keyword>
<dbReference type="AlphaFoldDB" id="A0A0G2HSV1"/>
<gene>
    <name evidence="5" type="ORF">UCDDA912_g02100</name>
</gene>
<dbReference type="GO" id="GO:0031380">
    <property type="term" value="C:nuclear RNA-directed RNA polymerase complex"/>
    <property type="evidence" value="ECO:0007669"/>
    <property type="project" value="TreeGrafter"/>
</dbReference>
<keyword evidence="1 5" id="KW-0696">RNA-directed RNA polymerase</keyword>
<comment type="similarity">
    <text evidence="1">Belongs to the RdRP family.</text>
</comment>
<dbReference type="Pfam" id="PF25358">
    <property type="entry name" value="PH_fung_RdRP"/>
    <property type="match status" value="1"/>
</dbReference>
<comment type="caution">
    <text evidence="5">The sequence shown here is derived from an EMBL/GenBank/DDBJ whole genome shotgun (WGS) entry which is preliminary data.</text>
</comment>
<dbReference type="STRING" id="1214573.A0A0G2HSV1"/>
<accession>A0A0G2HSV1</accession>
<feature type="region of interest" description="Disordered" evidence="2">
    <location>
        <begin position="70"/>
        <end position="92"/>
    </location>
</feature>
<proteinExistence type="inferred from homology"/>
<evidence type="ECO:0000256" key="1">
    <source>
        <dbReference type="RuleBase" id="RU363098"/>
    </source>
</evidence>
<reference evidence="5 6" key="1">
    <citation type="submission" date="2015-05" db="EMBL/GenBank/DDBJ databases">
        <title>Distinctive expansion of gene families associated with plant cell wall degradation and secondary metabolism in the genomes of grapevine trunk pathogens.</title>
        <authorList>
            <person name="Lawrence D.P."/>
            <person name="Travadon R."/>
            <person name="Rolshausen P.E."/>
            <person name="Baumgartner K."/>
        </authorList>
    </citation>
    <scope>NUCLEOTIDE SEQUENCE [LARGE SCALE GENOMIC DNA]</scope>
    <source>
        <strain evidence="5">DA912</strain>
    </source>
</reference>
<feature type="domain" description="RDRP core" evidence="3">
    <location>
        <begin position="453"/>
        <end position="541"/>
    </location>
</feature>
<feature type="domain" description="RDRP core" evidence="3">
    <location>
        <begin position="544"/>
        <end position="959"/>
    </location>
</feature>
<evidence type="ECO:0000313" key="6">
    <source>
        <dbReference type="Proteomes" id="UP000034680"/>
    </source>
</evidence>
<evidence type="ECO:0000259" key="4">
    <source>
        <dbReference type="Pfam" id="PF25358"/>
    </source>
</evidence>